<dbReference type="EMBL" id="CM051398">
    <property type="protein sequence ID" value="KAJ4718581.1"/>
    <property type="molecule type" value="Genomic_DNA"/>
</dbReference>
<keyword evidence="2" id="KW-1185">Reference proteome</keyword>
<evidence type="ECO:0000313" key="1">
    <source>
        <dbReference type="EMBL" id="KAJ4718581.1"/>
    </source>
</evidence>
<name>A0ACC1Y4B9_MELAZ</name>
<evidence type="ECO:0000313" key="2">
    <source>
        <dbReference type="Proteomes" id="UP001164539"/>
    </source>
</evidence>
<organism evidence="1 2">
    <name type="scientific">Melia azedarach</name>
    <name type="common">Chinaberry tree</name>
    <dbReference type="NCBI Taxonomy" id="155640"/>
    <lineage>
        <taxon>Eukaryota</taxon>
        <taxon>Viridiplantae</taxon>
        <taxon>Streptophyta</taxon>
        <taxon>Embryophyta</taxon>
        <taxon>Tracheophyta</taxon>
        <taxon>Spermatophyta</taxon>
        <taxon>Magnoliopsida</taxon>
        <taxon>eudicotyledons</taxon>
        <taxon>Gunneridae</taxon>
        <taxon>Pentapetalae</taxon>
        <taxon>rosids</taxon>
        <taxon>malvids</taxon>
        <taxon>Sapindales</taxon>
        <taxon>Meliaceae</taxon>
        <taxon>Melia</taxon>
    </lineage>
</organism>
<sequence length="206" mass="23097">MEKKTSDPDKFKLNLKHLPPIDPYSISYPQRTQQMKYENPSCRIVPRGAKPKPGEEKKVGESDGGEKLKVGDVSDCLTKHIDPNSTGGRNFITKNSEKSEEGKVFHQTDSKNEGAPNKISAKSKLLEVCVANNWKSPLFDCCKEEGPSHMKLYTFKVTLVIQSSNMILECFGAPQSKKKTAAEHAAEGALWYLKHLGYFPIKKRKN</sequence>
<comment type="caution">
    <text evidence="1">The sequence shown here is derived from an EMBL/GenBank/DDBJ whole genome shotgun (WGS) entry which is preliminary data.</text>
</comment>
<reference evidence="1 2" key="1">
    <citation type="journal article" date="2023" name="Science">
        <title>Complex scaffold remodeling in plant triterpene biosynthesis.</title>
        <authorList>
            <person name="De La Pena R."/>
            <person name="Hodgson H."/>
            <person name="Liu J.C."/>
            <person name="Stephenson M.J."/>
            <person name="Martin A.C."/>
            <person name="Owen C."/>
            <person name="Harkess A."/>
            <person name="Leebens-Mack J."/>
            <person name="Jimenez L.E."/>
            <person name="Osbourn A."/>
            <person name="Sattely E.S."/>
        </authorList>
    </citation>
    <scope>NUCLEOTIDE SEQUENCE [LARGE SCALE GENOMIC DNA]</scope>
    <source>
        <strain evidence="2">cv. JPN11</strain>
        <tissue evidence="1">Leaf</tissue>
    </source>
</reference>
<accession>A0ACC1Y4B9</accession>
<gene>
    <name evidence="1" type="ORF">OWV82_010242</name>
</gene>
<dbReference type="Proteomes" id="UP001164539">
    <property type="component" value="Chromosome 5"/>
</dbReference>
<protein>
    <submittedName>
        <fullName evidence="1">Dicer-like protein 4</fullName>
    </submittedName>
</protein>
<proteinExistence type="predicted"/>